<proteinExistence type="predicted"/>
<organism evidence="1 2">
    <name type="scientific">Coccidioides immitis (strain RS)</name>
    <name type="common">Valley fever fungus</name>
    <dbReference type="NCBI Taxonomy" id="246410"/>
    <lineage>
        <taxon>Eukaryota</taxon>
        <taxon>Fungi</taxon>
        <taxon>Dikarya</taxon>
        <taxon>Ascomycota</taxon>
        <taxon>Pezizomycotina</taxon>
        <taxon>Eurotiomycetes</taxon>
        <taxon>Eurotiomycetidae</taxon>
        <taxon>Onygenales</taxon>
        <taxon>Onygenaceae</taxon>
        <taxon>Coccidioides</taxon>
    </lineage>
</organism>
<evidence type="ECO:0000313" key="2">
    <source>
        <dbReference type="Proteomes" id="UP000001261"/>
    </source>
</evidence>
<keyword evidence="2" id="KW-1185">Reference proteome</keyword>
<protein>
    <submittedName>
        <fullName evidence="1">Uncharacterized protein</fullName>
    </submittedName>
</protein>
<dbReference type="EMBL" id="GG704911">
    <property type="protein sequence ID" value="KJF60079.1"/>
    <property type="molecule type" value="Genomic_DNA"/>
</dbReference>
<name>A0A0D8JSF9_COCIM</name>
<sequence>MPGGQKHGEKHIVRGTYVSFSCAIAFIKRYRPELRELQGDLEHLDSRSETSASSERVLSMSCASSSSSRAICRAAQRTQHALGHISCFFIILRFQPLQSITSSEIFRVQNIEMYRFKGANVAASGNIEKPSFW</sequence>
<evidence type="ECO:0000313" key="1">
    <source>
        <dbReference type="EMBL" id="KJF60079.1"/>
    </source>
</evidence>
<dbReference type="AlphaFoldDB" id="A0A0D8JSF9"/>
<dbReference type="Proteomes" id="UP000001261">
    <property type="component" value="Unassembled WGS sequence"/>
</dbReference>
<accession>A0A0D8JSF9</accession>
<reference evidence="2" key="2">
    <citation type="journal article" date="2010" name="Genome Res.">
        <title>Population genomic sequencing of Coccidioides fungi reveals recent hybridization and transposon control.</title>
        <authorList>
            <person name="Neafsey D.E."/>
            <person name="Barker B.M."/>
            <person name="Sharpton T.J."/>
            <person name="Stajich J.E."/>
            <person name="Park D.J."/>
            <person name="Whiston E."/>
            <person name="Hung C.-Y."/>
            <person name="McMahan C."/>
            <person name="White J."/>
            <person name="Sykes S."/>
            <person name="Heiman D."/>
            <person name="Young S."/>
            <person name="Zeng Q."/>
            <person name="Abouelleil A."/>
            <person name="Aftuck L."/>
            <person name="Bessette D."/>
            <person name="Brown A."/>
            <person name="FitzGerald M."/>
            <person name="Lui A."/>
            <person name="Macdonald J.P."/>
            <person name="Priest M."/>
            <person name="Orbach M.J."/>
            <person name="Galgiani J.N."/>
            <person name="Kirkland T.N."/>
            <person name="Cole G.T."/>
            <person name="Birren B.W."/>
            <person name="Henn M.R."/>
            <person name="Taylor J.W."/>
            <person name="Rounsley S.D."/>
        </authorList>
    </citation>
    <scope>GENOME REANNOTATION</scope>
    <source>
        <strain evidence="2">RS</strain>
    </source>
</reference>
<dbReference type="RefSeq" id="XP_004445719.1">
    <property type="nucleotide sequence ID" value="XM_004445662.1"/>
</dbReference>
<dbReference type="InParanoid" id="A0A0D8JSF9"/>
<reference evidence="2" key="1">
    <citation type="journal article" date="2009" name="Genome Res.">
        <title>Comparative genomic analyses of the human fungal pathogens Coccidioides and their relatives.</title>
        <authorList>
            <person name="Sharpton T.J."/>
            <person name="Stajich J.E."/>
            <person name="Rounsley S.D."/>
            <person name="Gardner M.J."/>
            <person name="Wortman J.R."/>
            <person name="Jordar V.S."/>
            <person name="Maiti R."/>
            <person name="Kodira C.D."/>
            <person name="Neafsey D.E."/>
            <person name="Zeng Q."/>
            <person name="Hung C.-Y."/>
            <person name="McMahan C."/>
            <person name="Muszewska A."/>
            <person name="Grynberg M."/>
            <person name="Mandel M.A."/>
            <person name="Kellner E.M."/>
            <person name="Barker B.M."/>
            <person name="Galgiani J.N."/>
            <person name="Orbach M.J."/>
            <person name="Kirkland T.N."/>
            <person name="Cole G.T."/>
            <person name="Henn M.R."/>
            <person name="Birren B.W."/>
            <person name="Taylor J.W."/>
        </authorList>
    </citation>
    <scope>NUCLEOTIDE SEQUENCE [LARGE SCALE GENOMIC DNA]</scope>
    <source>
        <strain evidence="2">RS</strain>
    </source>
</reference>
<dbReference type="VEuPathDB" id="FungiDB:CIMG_12726"/>
<gene>
    <name evidence="1" type="ORF">CIMG_12726</name>
</gene>
<dbReference type="GeneID" id="24164353"/>
<dbReference type="KEGG" id="cim:CIMG_12726"/>